<dbReference type="Gene3D" id="1.10.490.110">
    <property type="entry name" value="Uncharacterized conserved protein DUF2267"/>
    <property type="match status" value="1"/>
</dbReference>
<gene>
    <name evidence="1" type="ORF">Tel_12790</name>
</gene>
<dbReference type="KEGG" id="tee:Tel_12790"/>
<accession>A0A0S2TFN5</accession>
<name>A0A0S2TFN5_9GAMM</name>
<evidence type="ECO:0008006" key="3">
    <source>
        <dbReference type="Google" id="ProtNLM"/>
    </source>
</evidence>
<proteinExistence type="predicted"/>
<organism evidence="1 2">
    <name type="scientific">Candidatus Tenderia electrophaga</name>
    <dbReference type="NCBI Taxonomy" id="1748243"/>
    <lineage>
        <taxon>Bacteria</taxon>
        <taxon>Pseudomonadati</taxon>
        <taxon>Pseudomonadota</taxon>
        <taxon>Gammaproteobacteria</taxon>
        <taxon>Candidatus Tenderiales</taxon>
        <taxon>Candidatus Tenderiaceae</taxon>
        <taxon>Candidatus Tenderia</taxon>
    </lineage>
</organism>
<dbReference type="InterPro" id="IPR018727">
    <property type="entry name" value="DUF2267"/>
</dbReference>
<dbReference type="AlphaFoldDB" id="A0A0S2TFN5"/>
<dbReference type="Pfam" id="PF10025">
    <property type="entry name" value="DUF2267"/>
    <property type="match status" value="1"/>
</dbReference>
<sequence>MDFHHFIGQIQDRAQLGTTQAAVSATHATLTTLGERLTEGERKDLAAQLPQEVGHYLIEGDSGQTFDIDAFFSRISAREHSDVQDAVYHSRVVLEVLQEAVSPGEIRQIKDQLPPEFYSVFESGSSGKLKR</sequence>
<dbReference type="InterPro" id="IPR038282">
    <property type="entry name" value="DUF2267_sf"/>
</dbReference>
<evidence type="ECO:0000313" key="2">
    <source>
        <dbReference type="Proteomes" id="UP000055136"/>
    </source>
</evidence>
<keyword evidence="2" id="KW-1185">Reference proteome</keyword>
<dbReference type="Proteomes" id="UP000055136">
    <property type="component" value="Chromosome"/>
</dbReference>
<dbReference type="STRING" id="1748243.Tel_12790"/>
<dbReference type="EMBL" id="CP013099">
    <property type="protein sequence ID" value="ALP53941.1"/>
    <property type="molecule type" value="Genomic_DNA"/>
</dbReference>
<protein>
    <recommendedName>
        <fullName evidence="3">DUF2267 domain-containing protein</fullName>
    </recommendedName>
</protein>
<evidence type="ECO:0000313" key="1">
    <source>
        <dbReference type="EMBL" id="ALP53941.1"/>
    </source>
</evidence>
<reference evidence="1" key="1">
    <citation type="submission" date="2015-10" db="EMBL/GenBank/DDBJ databases">
        <title>Description of Candidatus Tenderia electrophaga gen. nov, sp. nov., an Uncultivated Electroautotroph from a Biocathode Enrichment.</title>
        <authorList>
            <person name="Eddie B.J."/>
            <person name="Malanoski A.P."/>
            <person name="Wang Z."/>
            <person name="Hall R.J."/>
            <person name="Oh S.D."/>
            <person name="Heiner C."/>
            <person name="Lin B."/>
            <person name="Strycharz-Glaven S.M."/>
        </authorList>
    </citation>
    <scope>NUCLEOTIDE SEQUENCE [LARGE SCALE GENOMIC DNA]</scope>
    <source>
        <strain evidence="1">NRL1</strain>
    </source>
</reference>